<organism evidence="1 2">
    <name type="scientific">Opisthorchis viverrini</name>
    <name type="common">Southeast Asian liver fluke</name>
    <dbReference type="NCBI Taxonomy" id="6198"/>
    <lineage>
        <taxon>Eukaryota</taxon>
        <taxon>Metazoa</taxon>
        <taxon>Spiralia</taxon>
        <taxon>Lophotrochozoa</taxon>
        <taxon>Platyhelminthes</taxon>
        <taxon>Trematoda</taxon>
        <taxon>Digenea</taxon>
        <taxon>Opisthorchiida</taxon>
        <taxon>Opisthorchiata</taxon>
        <taxon>Opisthorchiidae</taxon>
        <taxon>Opisthorchis</taxon>
    </lineage>
</organism>
<dbReference type="GeneID" id="20323176"/>
<protein>
    <submittedName>
        <fullName evidence="1">Uncharacterized protein</fullName>
    </submittedName>
</protein>
<reference evidence="1 2" key="1">
    <citation type="submission" date="2013-11" db="EMBL/GenBank/DDBJ databases">
        <title>Opisthorchis viverrini - life in the bile duct.</title>
        <authorList>
            <person name="Young N.D."/>
            <person name="Nagarajan N."/>
            <person name="Lin S.J."/>
            <person name="Korhonen P.K."/>
            <person name="Jex A.R."/>
            <person name="Hall R.S."/>
            <person name="Safavi-Hemami H."/>
            <person name="Kaewkong W."/>
            <person name="Bertrand D."/>
            <person name="Gao S."/>
            <person name="Seet Q."/>
            <person name="Wongkham S."/>
            <person name="Teh B.T."/>
            <person name="Wongkham C."/>
            <person name="Intapan P.M."/>
            <person name="Maleewong W."/>
            <person name="Yang X."/>
            <person name="Hu M."/>
            <person name="Wang Z."/>
            <person name="Hofmann A."/>
            <person name="Sternberg P.W."/>
            <person name="Tan P."/>
            <person name="Wang J."/>
            <person name="Gasser R.B."/>
        </authorList>
    </citation>
    <scope>NUCLEOTIDE SEQUENCE [LARGE SCALE GENOMIC DNA]</scope>
</reference>
<dbReference type="OrthoDB" id="10486686at2759"/>
<dbReference type="RefSeq" id="XP_009173211.1">
    <property type="nucleotide sequence ID" value="XM_009174947.1"/>
</dbReference>
<dbReference type="CTD" id="20323176"/>
<sequence>MFFAELSFRSTTLVLLKSRFSAINQTGVIYYYEICKMMCIRDMWSKLAIGLSNRHFLQRLHPSTDGVTGTRSWKAHNTKNTQTLRDLFHAFLSSHPVAVLLSEKISSVATRTLGNSHNESVTSGQYDISDLIKSKM</sequence>
<evidence type="ECO:0000313" key="2">
    <source>
        <dbReference type="Proteomes" id="UP000054324"/>
    </source>
</evidence>
<proteinExistence type="predicted"/>
<gene>
    <name evidence="1" type="ORF">T265_08997</name>
</gene>
<dbReference type="AlphaFoldDB" id="A0A074ZIB5"/>
<dbReference type="KEGG" id="ovi:T265_08997"/>
<accession>A0A074ZIB5</accession>
<keyword evidence="2" id="KW-1185">Reference proteome</keyword>
<evidence type="ECO:0000313" key="1">
    <source>
        <dbReference type="EMBL" id="KER23055.1"/>
    </source>
</evidence>
<name>A0A074ZIB5_OPIVI</name>
<dbReference type="EMBL" id="KL596867">
    <property type="protein sequence ID" value="KER23055.1"/>
    <property type="molecule type" value="Genomic_DNA"/>
</dbReference>
<dbReference type="Proteomes" id="UP000054324">
    <property type="component" value="Unassembled WGS sequence"/>
</dbReference>